<dbReference type="SUPFAM" id="SSF47473">
    <property type="entry name" value="EF-hand"/>
    <property type="match status" value="1"/>
</dbReference>
<sequence>MSTDTKGELAAFLKSYDSDGSGTFNRDRWLHLCSSSAINLPQNLATAVFDRLDTDHNGIVTINELLAELEEWQKTVEHAKDNGVGEMCKPLNPTEFTDPVPANSQGLINGTSRGPIRPQGTLTFKKREYSVYESSPEEINSAFRQSLYQAKKLGDFIRESYPELAQPFSNMLDSFKKDINIERSEHQTLEQVYEKEKEARKADLQRLERELDAQIQLVEERLRTDISRQLEAEYQEKIYKKEAEIQNIQEIVSDLKQKLKENDKKRSASVAHHHKLPQSPLTTDNAVFSAASSDTLAREEIDLRKALREAQIRLKASETELSQLQTKVETQSSELVMERMRSSNYAEEKDLLYDQVNKMKSLLLDAYGSSDPLLRQRGSNLGRQHSPDSVSENWTGDSGQWSGMNDVPFLDARDLMAKNSRGAKQESLISGWSNVDASQTPERIFRIILVGDSAVGKTSFMHRFCTGDFYQNTRSTIGVDFKARNIFIDGILCTIELWDTAGQERFHSLVSQYFRKCDGAILMYDVSNRNSFLGVRDWVSLLEEHSGDEMIPRVIVGNKSDLRDKTEEAMTSMAEYVTTEMGQNLAKLYHAEFVETSVLKNTHIEDAVVNLSRLMKIREDYTQNAIKLSKSKKKFQDCCH</sequence>
<keyword evidence="3" id="KW-0342">GTP-binding</keyword>
<protein>
    <submittedName>
        <fullName evidence="8">Ras and EF-hand domain-containing protein homolog</fullName>
    </submittedName>
</protein>
<dbReference type="AlphaFoldDB" id="A0A0X3P3R2"/>
<evidence type="ECO:0000256" key="3">
    <source>
        <dbReference type="ARBA" id="ARBA00023134"/>
    </source>
</evidence>
<keyword evidence="4" id="KW-0449">Lipoprotein</keyword>
<dbReference type="InterPro" id="IPR001806">
    <property type="entry name" value="Small_GTPase"/>
</dbReference>
<dbReference type="SMART" id="SM00176">
    <property type="entry name" value="RAN"/>
    <property type="match status" value="1"/>
</dbReference>
<feature type="domain" description="EF-hand" evidence="7">
    <location>
        <begin position="40"/>
        <end position="75"/>
    </location>
</feature>
<dbReference type="CDD" id="cd00051">
    <property type="entry name" value="EFh"/>
    <property type="match status" value="1"/>
</dbReference>
<evidence type="ECO:0000259" key="7">
    <source>
        <dbReference type="PROSITE" id="PS50222"/>
    </source>
</evidence>
<dbReference type="InterPro" id="IPR027417">
    <property type="entry name" value="P-loop_NTPase"/>
</dbReference>
<feature type="coiled-coil region" evidence="5">
    <location>
        <begin position="190"/>
        <end position="265"/>
    </location>
</feature>
<dbReference type="SMART" id="SM00174">
    <property type="entry name" value="RHO"/>
    <property type="match status" value="1"/>
</dbReference>
<evidence type="ECO:0000256" key="5">
    <source>
        <dbReference type="SAM" id="Coils"/>
    </source>
</evidence>
<dbReference type="NCBIfam" id="TIGR00231">
    <property type="entry name" value="small_GTP"/>
    <property type="match status" value="1"/>
</dbReference>
<organism evidence="8">
    <name type="scientific">Schistocephalus solidus</name>
    <name type="common">Tapeworm</name>
    <dbReference type="NCBI Taxonomy" id="70667"/>
    <lineage>
        <taxon>Eukaryota</taxon>
        <taxon>Metazoa</taxon>
        <taxon>Spiralia</taxon>
        <taxon>Lophotrochozoa</taxon>
        <taxon>Platyhelminthes</taxon>
        <taxon>Cestoda</taxon>
        <taxon>Eucestoda</taxon>
        <taxon>Diphyllobothriidea</taxon>
        <taxon>Diphyllobothriidae</taxon>
        <taxon>Schistocephalus</taxon>
    </lineage>
</organism>
<dbReference type="InterPro" id="IPR011992">
    <property type="entry name" value="EF-hand-dom_pair"/>
</dbReference>
<dbReference type="Gene3D" id="3.40.50.300">
    <property type="entry name" value="P-loop containing nucleotide triphosphate hydrolases"/>
    <property type="match status" value="1"/>
</dbReference>
<dbReference type="InterPro" id="IPR018247">
    <property type="entry name" value="EF_Hand_1_Ca_BS"/>
</dbReference>
<feature type="region of interest" description="Disordered" evidence="6">
    <location>
        <begin position="375"/>
        <end position="399"/>
    </location>
</feature>
<dbReference type="InterPro" id="IPR005225">
    <property type="entry name" value="Small_GTP-bd"/>
</dbReference>
<proteinExistence type="predicted"/>
<keyword evidence="1" id="KW-0547">Nucleotide-binding</keyword>
<name>A0A0X3P3R2_SCHSO</name>
<evidence type="ECO:0000256" key="1">
    <source>
        <dbReference type="ARBA" id="ARBA00022741"/>
    </source>
</evidence>
<dbReference type="PROSITE" id="PS51421">
    <property type="entry name" value="RAS"/>
    <property type="match status" value="1"/>
</dbReference>
<dbReference type="CDD" id="cd00154">
    <property type="entry name" value="Rab"/>
    <property type="match status" value="1"/>
</dbReference>
<dbReference type="GO" id="GO:0005525">
    <property type="term" value="F:GTP binding"/>
    <property type="evidence" value="ECO:0007669"/>
    <property type="project" value="UniProtKB-KW"/>
</dbReference>
<evidence type="ECO:0000313" key="8">
    <source>
        <dbReference type="EMBL" id="JAP46293.1"/>
    </source>
</evidence>
<feature type="coiled-coil region" evidence="5">
    <location>
        <begin position="307"/>
        <end position="334"/>
    </location>
</feature>
<dbReference type="PROSITE" id="PS51420">
    <property type="entry name" value="RHO"/>
    <property type="match status" value="1"/>
</dbReference>
<dbReference type="SMART" id="SM00173">
    <property type="entry name" value="RAS"/>
    <property type="match status" value="1"/>
</dbReference>
<dbReference type="SUPFAM" id="SSF52540">
    <property type="entry name" value="P-loop containing nucleoside triphosphate hydrolases"/>
    <property type="match status" value="1"/>
</dbReference>
<dbReference type="SMART" id="SM00175">
    <property type="entry name" value="RAB"/>
    <property type="match status" value="1"/>
</dbReference>
<dbReference type="EMBL" id="GEEE01016932">
    <property type="protein sequence ID" value="JAP46293.1"/>
    <property type="molecule type" value="Transcribed_RNA"/>
</dbReference>
<feature type="compositionally biased region" description="Polar residues" evidence="6">
    <location>
        <begin position="377"/>
        <end position="399"/>
    </location>
</feature>
<dbReference type="Gene3D" id="1.10.238.10">
    <property type="entry name" value="EF-hand"/>
    <property type="match status" value="1"/>
</dbReference>
<dbReference type="PROSITE" id="PS50222">
    <property type="entry name" value="EF_HAND_2"/>
    <property type="match status" value="1"/>
</dbReference>
<dbReference type="PANTHER" id="PTHR47977">
    <property type="entry name" value="RAS-RELATED PROTEIN RAB"/>
    <property type="match status" value="1"/>
</dbReference>
<evidence type="ECO:0000256" key="2">
    <source>
        <dbReference type="ARBA" id="ARBA00022837"/>
    </source>
</evidence>
<gene>
    <name evidence="8" type="primary">RASEF</name>
    <name evidence="8" type="ORF">TR118901</name>
</gene>
<keyword evidence="2" id="KW-0106">Calcium</keyword>
<dbReference type="GO" id="GO:0003924">
    <property type="term" value="F:GTPase activity"/>
    <property type="evidence" value="ECO:0007669"/>
    <property type="project" value="InterPro"/>
</dbReference>
<evidence type="ECO:0000256" key="4">
    <source>
        <dbReference type="ARBA" id="ARBA00023288"/>
    </source>
</evidence>
<dbReference type="InterPro" id="IPR050227">
    <property type="entry name" value="Rab"/>
</dbReference>
<dbReference type="InterPro" id="IPR002048">
    <property type="entry name" value="EF_hand_dom"/>
</dbReference>
<keyword evidence="5" id="KW-0175">Coiled coil</keyword>
<reference evidence="8" key="1">
    <citation type="submission" date="2016-01" db="EMBL/GenBank/DDBJ databases">
        <title>Reference transcriptome for the parasite Schistocephalus solidus: insights into the molecular evolution of parasitism.</title>
        <authorList>
            <person name="Hebert F.O."/>
            <person name="Grambauer S."/>
            <person name="Barber I."/>
            <person name="Landry C.R."/>
            <person name="Aubin-Horth N."/>
        </authorList>
    </citation>
    <scope>NUCLEOTIDE SEQUENCE</scope>
</reference>
<dbReference type="Pfam" id="PF00071">
    <property type="entry name" value="Ras"/>
    <property type="match status" value="1"/>
</dbReference>
<evidence type="ECO:0000256" key="6">
    <source>
        <dbReference type="SAM" id="MobiDB-lite"/>
    </source>
</evidence>
<dbReference type="PROSITE" id="PS00018">
    <property type="entry name" value="EF_HAND_1"/>
    <property type="match status" value="1"/>
</dbReference>
<dbReference type="PROSITE" id="PS51419">
    <property type="entry name" value="RAB"/>
    <property type="match status" value="1"/>
</dbReference>
<dbReference type="PRINTS" id="PR00449">
    <property type="entry name" value="RASTRNSFRMNG"/>
</dbReference>
<dbReference type="FunFam" id="3.40.50.300:FF:001129">
    <property type="entry name" value="ras-related protein Rab-44 isoform X2"/>
    <property type="match status" value="1"/>
</dbReference>
<dbReference type="GO" id="GO:0005509">
    <property type="term" value="F:calcium ion binding"/>
    <property type="evidence" value="ECO:0007669"/>
    <property type="project" value="InterPro"/>
</dbReference>
<accession>A0A0X3P3R2</accession>